<dbReference type="EMBL" id="RDBE01000007">
    <property type="protein sequence ID" value="RLV48998.1"/>
    <property type="molecule type" value="Genomic_DNA"/>
</dbReference>
<accession>A0A3L8P3F6</accession>
<comment type="caution">
    <text evidence="1">The sequence shown here is derived from an EMBL/GenBank/DDBJ whole genome shotgun (WGS) entry which is preliminary data.</text>
</comment>
<dbReference type="Proteomes" id="UP000281708">
    <property type="component" value="Unassembled WGS sequence"/>
</dbReference>
<keyword evidence="2" id="KW-1185">Reference proteome</keyword>
<dbReference type="OrthoDB" id="5144898at2"/>
<proteinExistence type="predicted"/>
<gene>
    <name evidence="1" type="ORF">D9V37_10450</name>
</gene>
<name>A0A3L8P3F6_9ACTN</name>
<evidence type="ECO:0000313" key="2">
    <source>
        <dbReference type="Proteomes" id="UP000281708"/>
    </source>
</evidence>
<dbReference type="RefSeq" id="WP_121806102.1">
    <property type="nucleotide sequence ID" value="NZ_RDBE01000007.1"/>
</dbReference>
<reference evidence="1 2" key="1">
    <citation type="submission" date="2018-10" db="EMBL/GenBank/DDBJ databases">
        <title>Marmoricola sp. 4Q3S-7 whole genome shotgun sequence.</title>
        <authorList>
            <person name="Li F."/>
        </authorList>
    </citation>
    <scope>NUCLEOTIDE SEQUENCE [LARGE SCALE GENOMIC DNA]</scope>
    <source>
        <strain evidence="1 2">4Q3S-7</strain>
    </source>
</reference>
<evidence type="ECO:0000313" key="1">
    <source>
        <dbReference type="EMBL" id="RLV48998.1"/>
    </source>
</evidence>
<sequence length="173" mass="19072">MRLSLRAGHAPEEVLTRLQLARGERVLAAAEATAVWLLGTRLALYVVAPHEVQRIGWEQVEHAGWDAEADLLVVAEVGEWGHPRPVHRFGLAEQQERPGRLLDLLRERVSASVLLQRRVPIGENGLGVTLHARRAPGDGRIGWFVTYDDGLDPDVVRPQVEAALAAARTDVEP</sequence>
<organism evidence="1 2">
    <name type="scientific">Nocardioides mangrovicus</name>
    <dbReference type="NCBI Taxonomy" id="2478913"/>
    <lineage>
        <taxon>Bacteria</taxon>
        <taxon>Bacillati</taxon>
        <taxon>Actinomycetota</taxon>
        <taxon>Actinomycetes</taxon>
        <taxon>Propionibacteriales</taxon>
        <taxon>Nocardioidaceae</taxon>
        <taxon>Nocardioides</taxon>
    </lineage>
</organism>
<protein>
    <submittedName>
        <fullName evidence="1">Uncharacterized protein</fullName>
    </submittedName>
</protein>
<dbReference type="AlphaFoldDB" id="A0A3L8P3F6"/>